<dbReference type="FunFam" id="1.20.140.40:FF:000002">
    <property type="entry name" value="Putative invertase inhibitor"/>
    <property type="match status" value="1"/>
</dbReference>
<organism evidence="6 7">
    <name type="scientific">Dioscorea zingiberensis</name>
    <dbReference type="NCBI Taxonomy" id="325984"/>
    <lineage>
        <taxon>Eukaryota</taxon>
        <taxon>Viridiplantae</taxon>
        <taxon>Streptophyta</taxon>
        <taxon>Embryophyta</taxon>
        <taxon>Tracheophyta</taxon>
        <taxon>Spermatophyta</taxon>
        <taxon>Magnoliopsida</taxon>
        <taxon>Liliopsida</taxon>
        <taxon>Dioscoreales</taxon>
        <taxon>Dioscoreaceae</taxon>
        <taxon>Dioscorea</taxon>
    </lineage>
</organism>
<dbReference type="Proteomes" id="UP001085076">
    <property type="component" value="Miscellaneous, Linkage group lg05"/>
</dbReference>
<dbReference type="PANTHER" id="PTHR35357:SF8">
    <property type="entry name" value="OS01G0111000 PROTEIN"/>
    <property type="match status" value="1"/>
</dbReference>
<feature type="domain" description="Pectinesterase inhibitor" evidence="5">
    <location>
        <begin position="21"/>
        <end position="171"/>
    </location>
</feature>
<feature type="signal peptide" evidence="4">
    <location>
        <begin position="1"/>
        <end position="19"/>
    </location>
</feature>
<evidence type="ECO:0000256" key="4">
    <source>
        <dbReference type="SAM" id="SignalP"/>
    </source>
</evidence>
<dbReference type="AlphaFoldDB" id="A0A9D5CE18"/>
<gene>
    <name evidence="6" type="ORF">J5N97_018977</name>
</gene>
<name>A0A9D5CE18_9LILI</name>
<accession>A0A9D5CE18</accession>
<dbReference type="InterPro" id="IPR034088">
    <property type="entry name" value="Pla_a_1-like"/>
</dbReference>
<evidence type="ECO:0000256" key="2">
    <source>
        <dbReference type="ARBA" id="ARBA00023157"/>
    </source>
</evidence>
<sequence length="176" mass="18691">MSLSLAISILILISTTTLSSPSHASIETTCMAVANSSPNVNYDFCLTSLQADPQSRHADTKGLAVISTNLSSVNATATKAKIPKLVAKVKDQDTKEILKTCLSVYKDLLDNLKESLSAIQSESYSDAITYLSAALAQPETCEDSFSERSVESLLAKEDKDVGGLTEIALAITSSLK</sequence>
<dbReference type="GO" id="GO:0005576">
    <property type="term" value="C:extracellular region"/>
    <property type="evidence" value="ECO:0007669"/>
    <property type="project" value="UniProtKB-ARBA"/>
</dbReference>
<dbReference type="CDD" id="cd15795">
    <property type="entry name" value="PMEI-Pla_a_1_like"/>
    <property type="match status" value="1"/>
</dbReference>
<feature type="chain" id="PRO_5038737362" description="Pectinesterase inhibitor domain-containing protein" evidence="4">
    <location>
        <begin position="20"/>
        <end position="176"/>
    </location>
</feature>
<keyword evidence="2" id="KW-1015">Disulfide bond</keyword>
<evidence type="ECO:0000313" key="6">
    <source>
        <dbReference type="EMBL" id="KAJ0971018.1"/>
    </source>
</evidence>
<dbReference type="SUPFAM" id="SSF101148">
    <property type="entry name" value="Plant invertase/pectin methylesterase inhibitor"/>
    <property type="match status" value="1"/>
</dbReference>
<keyword evidence="7" id="KW-1185">Reference proteome</keyword>
<proteinExistence type="inferred from homology"/>
<dbReference type="NCBIfam" id="TIGR01614">
    <property type="entry name" value="PME_inhib"/>
    <property type="match status" value="1"/>
</dbReference>
<dbReference type="EMBL" id="JAGGNH010000005">
    <property type="protein sequence ID" value="KAJ0971018.1"/>
    <property type="molecule type" value="Genomic_DNA"/>
</dbReference>
<evidence type="ECO:0000256" key="3">
    <source>
        <dbReference type="ARBA" id="ARBA00038471"/>
    </source>
</evidence>
<dbReference type="InterPro" id="IPR006501">
    <property type="entry name" value="Pectinesterase_inhib_dom"/>
</dbReference>
<dbReference type="Gene3D" id="1.20.140.40">
    <property type="entry name" value="Invertase/pectin methylesterase inhibitor family protein"/>
    <property type="match status" value="1"/>
</dbReference>
<evidence type="ECO:0000259" key="5">
    <source>
        <dbReference type="SMART" id="SM00856"/>
    </source>
</evidence>
<reference evidence="6" key="1">
    <citation type="submission" date="2021-03" db="EMBL/GenBank/DDBJ databases">
        <authorList>
            <person name="Li Z."/>
            <person name="Yang C."/>
        </authorList>
    </citation>
    <scope>NUCLEOTIDE SEQUENCE</scope>
    <source>
        <strain evidence="6">Dzin_1.0</strain>
        <tissue evidence="6">Leaf</tissue>
    </source>
</reference>
<keyword evidence="1 4" id="KW-0732">Signal</keyword>
<protein>
    <recommendedName>
        <fullName evidence="5">Pectinesterase inhibitor domain-containing protein</fullName>
    </recommendedName>
</protein>
<dbReference type="SMART" id="SM00856">
    <property type="entry name" value="PMEI"/>
    <property type="match status" value="1"/>
</dbReference>
<comment type="caution">
    <text evidence="6">The sequence shown here is derived from an EMBL/GenBank/DDBJ whole genome shotgun (WGS) entry which is preliminary data.</text>
</comment>
<dbReference type="PANTHER" id="PTHR35357">
    <property type="entry name" value="OS02G0537100 PROTEIN"/>
    <property type="match status" value="1"/>
</dbReference>
<comment type="similarity">
    <text evidence="3">Belongs to the PMEI family.</text>
</comment>
<evidence type="ECO:0000313" key="7">
    <source>
        <dbReference type="Proteomes" id="UP001085076"/>
    </source>
</evidence>
<dbReference type="GO" id="GO:0004857">
    <property type="term" value="F:enzyme inhibitor activity"/>
    <property type="evidence" value="ECO:0007669"/>
    <property type="project" value="InterPro"/>
</dbReference>
<reference evidence="6" key="2">
    <citation type="journal article" date="2022" name="Hortic Res">
        <title>The genome of Dioscorea zingiberensis sheds light on the biosynthesis, origin and evolution of the medicinally important diosgenin saponins.</title>
        <authorList>
            <person name="Li Y."/>
            <person name="Tan C."/>
            <person name="Li Z."/>
            <person name="Guo J."/>
            <person name="Li S."/>
            <person name="Chen X."/>
            <person name="Wang C."/>
            <person name="Dai X."/>
            <person name="Yang H."/>
            <person name="Song W."/>
            <person name="Hou L."/>
            <person name="Xu J."/>
            <person name="Tong Z."/>
            <person name="Xu A."/>
            <person name="Yuan X."/>
            <person name="Wang W."/>
            <person name="Yang Q."/>
            <person name="Chen L."/>
            <person name="Sun Z."/>
            <person name="Wang K."/>
            <person name="Pan B."/>
            <person name="Chen J."/>
            <person name="Bao Y."/>
            <person name="Liu F."/>
            <person name="Qi X."/>
            <person name="Gang D.R."/>
            <person name="Wen J."/>
            <person name="Li J."/>
        </authorList>
    </citation>
    <scope>NUCLEOTIDE SEQUENCE</scope>
    <source>
        <strain evidence="6">Dzin_1.0</strain>
    </source>
</reference>
<dbReference type="Pfam" id="PF04043">
    <property type="entry name" value="PMEI"/>
    <property type="match status" value="1"/>
</dbReference>
<evidence type="ECO:0000256" key="1">
    <source>
        <dbReference type="ARBA" id="ARBA00022729"/>
    </source>
</evidence>
<dbReference type="OrthoDB" id="1872906at2759"/>
<dbReference type="InterPro" id="IPR035513">
    <property type="entry name" value="Invertase/methylesterase_inhib"/>
</dbReference>